<dbReference type="InterPro" id="IPR023214">
    <property type="entry name" value="HAD_sf"/>
</dbReference>
<protein>
    <recommendedName>
        <fullName evidence="3">Phosphoserine phosphatase</fullName>
    </recommendedName>
</protein>
<evidence type="ECO:0000313" key="1">
    <source>
        <dbReference type="EMBL" id="QRN53502.1"/>
    </source>
</evidence>
<sequence length="53" mass="6214">MSAEKSRHVREACELKHFPGVYAYGDTHEDLDMLGMASKKLCRWQERDWRACA</sequence>
<gene>
    <name evidence="1" type="ORF">ISN74_19150</name>
</gene>
<evidence type="ECO:0008006" key="3">
    <source>
        <dbReference type="Google" id="ProtNLM"/>
    </source>
</evidence>
<dbReference type="Proteomes" id="UP000663181">
    <property type="component" value="Chromosome"/>
</dbReference>
<dbReference type="RefSeq" id="WP_188795451.1">
    <property type="nucleotide sequence ID" value="NZ_BMIZ01000001.1"/>
</dbReference>
<evidence type="ECO:0000313" key="2">
    <source>
        <dbReference type="Proteomes" id="UP000663181"/>
    </source>
</evidence>
<dbReference type="Gene3D" id="3.40.50.1000">
    <property type="entry name" value="HAD superfamily/HAD-like"/>
    <property type="match status" value="1"/>
</dbReference>
<reference evidence="1 2" key="1">
    <citation type="submission" date="2020-10" db="EMBL/GenBank/DDBJ databases">
        <title>Phylogeny of dyella-like bacteria.</title>
        <authorList>
            <person name="Fu J."/>
        </authorList>
    </citation>
    <scope>NUCLEOTIDE SEQUENCE [LARGE SCALE GENOMIC DNA]</scope>
    <source>
        <strain evidence="1 2">DHOB09</strain>
    </source>
</reference>
<name>A0ABX7GUS3_9GAMM</name>
<accession>A0ABX7GUS3</accession>
<dbReference type="EMBL" id="CP064030">
    <property type="protein sequence ID" value="QRN53502.1"/>
    <property type="molecule type" value="Genomic_DNA"/>
</dbReference>
<proteinExistence type="predicted"/>
<organism evidence="1 2">
    <name type="scientific">Dyella caseinilytica</name>
    <dbReference type="NCBI Taxonomy" id="1849581"/>
    <lineage>
        <taxon>Bacteria</taxon>
        <taxon>Pseudomonadati</taxon>
        <taxon>Pseudomonadota</taxon>
        <taxon>Gammaproteobacteria</taxon>
        <taxon>Lysobacterales</taxon>
        <taxon>Rhodanobacteraceae</taxon>
        <taxon>Dyella</taxon>
    </lineage>
</organism>
<keyword evidence="2" id="KW-1185">Reference proteome</keyword>